<sequence>MTPVAPRLARALLARLLGAEDRAFVLGDLDEAFEARCAADGVRAARRWYRRQVLHSVLPLVGSALADTAAGLPREVRQTARQLLRRPLYAAGMSGTLALGVASALALGGVAWSVWLRPLPYPDSERLVRVWERGPADSIGERDRYPVSPPLLRELGTREWTHFTGFAGVLRSTPEWIVDGDIEQLAGVSVSPGFFELLGAAPVAGRVGWSGAGEEPAAEVILTEPFWRQAFGGDPSVVGSSIDLGGVQHTIVGVVPAFAGYPDAADVAVPLHFEARQLGEGMRGARYVEVIGRLRASSTVEAGAAEFAGFLEALGVRWASHEGWSGEAVTLRADLVGPFRSVLRLLLAAGTVFLALALVNVAGLGGARALERRGETAVRVALGASGTRRLRAALLEGALLGAVGGAVALAGGGLLLRAASRWLPRDLPRTEALLPSAGQALVILALAILLGAAVVALADRVVPAGSLLLSGVRTTAGRRSSRALVVGQLALTTVLLAAGAVAVERSLALAARDVGFRAEGIWTGLIALPRSTGEGIEARRDRWTALLGALEERGLRAALSTNPPMTRSNSNYTFRRPGGGDESAFAQYAIVSPGYFQLMDVPVRGRAFQPGDTGPVTIISESLADRFFPGEDPVGATLTILEEAHEIIGVAGSTAHFGPSVPEPPMMYVSYERVNWDFAQLLVEGGAGVGAEVASVLAISVPGARPPEGTLYEAHLSEWFRPLRIQVGIVGALALVGSLLAGLGLYSAVAFNLRGRMRELGIRVALGATGARIVTGVVRGALGWSAAGLMLGFGLWWLGRGALETALGLERAAVTPTAATATALAILGLTVLAVAAPARRAASADPLDSFRAD</sequence>
<evidence type="ECO:0000256" key="4">
    <source>
        <dbReference type="ARBA" id="ARBA00022989"/>
    </source>
</evidence>
<keyword evidence="4 7" id="KW-1133">Transmembrane helix</keyword>
<evidence type="ECO:0000256" key="5">
    <source>
        <dbReference type="ARBA" id="ARBA00023136"/>
    </source>
</evidence>
<comment type="similarity">
    <text evidence="6">Belongs to the ABC-4 integral membrane protein family.</text>
</comment>
<evidence type="ECO:0000256" key="6">
    <source>
        <dbReference type="ARBA" id="ARBA00038076"/>
    </source>
</evidence>
<evidence type="ECO:0000256" key="2">
    <source>
        <dbReference type="ARBA" id="ARBA00022475"/>
    </source>
</evidence>
<feature type="transmembrane region" description="Helical" evidence="7">
    <location>
        <begin position="440"/>
        <end position="462"/>
    </location>
</feature>
<dbReference type="RefSeq" id="WP_405282810.1">
    <property type="nucleotide sequence ID" value="NZ_CP144380.1"/>
</dbReference>
<feature type="transmembrane region" description="Helical" evidence="7">
    <location>
        <begin position="483"/>
        <end position="503"/>
    </location>
</feature>
<comment type="caution">
    <text evidence="10">The sequence shown here is derived from an EMBL/GenBank/DDBJ whole genome shotgun (WGS) entry which is preliminary data.</text>
</comment>
<feature type="transmembrane region" description="Helical" evidence="7">
    <location>
        <begin position="342"/>
        <end position="364"/>
    </location>
</feature>
<feature type="transmembrane region" description="Helical" evidence="7">
    <location>
        <begin position="88"/>
        <end position="115"/>
    </location>
</feature>
<protein>
    <submittedName>
        <fullName evidence="10">ABC transporter permease</fullName>
    </submittedName>
</protein>
<dbReference type="InterPro" id="IPR047699">
    <property type="entry name" value="Permease_put_prefix"/>
</dbReference>
<keyword evidence="11" id="KW-1185">Reference proteome</keyword>
<feature type="domain" description="MacB-like periplasmic core" evidence="9">
    <location>
        <begin position="578"/>
        <end position="674"/>
    </location>
</feature>
<name>A0ABU9E8D1_9BACT</name>
<evidence type="ECO:0000313" key="10">
    <source>
        <dbReference type="EMBL" id="MEK9499880.1"/>
    </source>
</evidence>
<feature type="transmembrane region" description="Helical" evidence="7">
    <location>
        <begin position="773"/>
        <end position="798"/>
    </location>
</feature>
<dbReference type="Pfam" id="PF12704">
    <property type="entry name" value="MacB_PCD"/>
    <property type="match status" value="2"/>
</dbReference>
<dbReference type="PANTHER" id="PTHR30572:SF4">
    <property type="entry name" value="ABC TRANSPORTER PERMEASE YTRF"/>
    <property type="match status" value="1"/>
</dbReference>
<dbReference type="InterPro" id="IPR025857">
    <property type="entry name" value="MacB_PCD"/>
</dbReference>
<keyword evidence="3 7" id="KW-0812">Transmembrane</keyword>
<feature type="transmembrane region" description="Helical" evidence="7">
    <location>
        <begin position="818"/>
        <end position="836"/>
    </location>
</feature>
<dbReference type="Proteomes" id="UP001484239">
    <property type="component" value="Unassembled WGS sequence"/>
</dbReference>
<dbReference type="EMBL" id="JBBHLI010000001">
    <property type="protein sequence ID" value="MEK9499880.1"/>
    <property type="molecule type" value="Genomic_DNA"/>
</dbReference>
<dbReference type="Pfam" id="PF02687">
    <property type="entry name" value="FtsX"/>
    <property type="match status" value="1"/>
</dbReference>
<evidence type="ECO:0000256" key="1">
    <source>
        <dbReference type="ARBA" id="ARBA00004651"/>
    </source>
</evidence>
<feature type="domain" description="MacB-like periplasmic core" evidence="9">
    <location>
        <begin position="96"/>
        <end position="306"/>
    </location>
</feature>
<evidence type="ECO:0000259" key="9">
    <source>
        <dbReference type="Pfam" id="PF12704"/>
    </source>
</evidence>
<dbReference type="NCBIfam" id="NF038404">
    <property type="entry name" value="perm_prefix_2"/>
    <property type="match status" value="1"/>
</dbReference>
<organism evidence="10 11">
    <name type="scientific">Gaopeijia maritima</name>
    <dbReference type="NCBI Taxonomy" id="3119007"/>
    <lineage>
        <taxon>Bacteria</taxon>
        <taxon>Pseudomonadati</taxon>
        <taxon>Gemmatimonadota</taxon>
        <taxon>Longimicrobiia</taxon>
        <taxon>Gaopeijiales</taxon>
        <taxon>Gaopeijiaceae</taxon>
        <taxon>Gaopeijia</taxon>
    </lineage>
</organism>
<feature type="transmembrane region" description="Helical" evidence="7">
    <location>
        <begin position="727"/>
        <end position="753"/>
    </location>
</feature>
<feature type="domain" description="ABC3 transporter permease C-terminal" evidence="8">
    <location>
        <begin position="733"/>
        <end position="846"/>
    </location>
</feature>
<dbReference type="InterPro" id="IPR003838">
    <property type="entry name" value="ABC3_permease_C"/>
</dbReference>
<evidence type="ECO:0000313" key="11">
    <source>
        <dbReference type="Proteomes" id="UP001484239"/>
    </source>
</evidence>
<comment type="subcellular location">
    <subcellularLocation>
        <location evidence="1">Cell membrane</location>
        <topology evidence="1">Multi-pass membrane protein</topology>
    </subcellularLocation>
</comment>
<accession>A0ABU9E8D1</accession>
<dbReference type="PANTHER" id="PTHR30572">
    <property type="entry name" value="MEMBRANE COMPONENT OF TRANSPORTER-RELATED"/>
    <property type="match status" value="1"/>
</dbReference>
<keyword evidence="2" id="KW-1003">Cell membrane</keyword>
<gene>
    <name evidence="10" type="ORF">WI372_02645</name>
</gene>
<evidence type="ECO:0000256" key="7">
    <source>
        <dbReference type="SAM" id="Phobius"/>
    </source>
</evidence>
<dbReference type="InterPro" id="IPR050250">
    <property type="entry name" value="Macrolide_Exporter_MacB"/>
</dbReference>
<keyword evidence="5 7" id="KW-0472">Membrane</keyword>
<reference evidence="10 11" key="1">
    <citation type="submission" date="2024-02" db="EMBL/GenBank/DDBJ databases">
        <title>A novel Gemmatimonadota bacterium.</title>
        <authorList>
            <person name="Du Z.-J."/>
            <person name="Ye Y.-Q."/>
        </authorList>
    </citation>
    <scope>NUCLEOTIDE SEQUENCE [LARGE SCALE GENOMIC DNA]</scope>
    <source>
        <strain evidence="10 11">DH-20</strain>
    </source>
</reference>
<evidence type="ECO:0000256" key="3">
    <source>
        <dbReference type="ARBA" id="ARBA00022692"/>
    </source>
</evidence>
<feature type="transmembrane region" description="Helical" evidence="7">
    <location>
        <begin position="398"/>
        <end position="420"/>
    </location>
</feature>
<evidence type="ECO:0000259" key="8">
    <source>
        <dbReference type="Pfam" id="PF02687"/>
    </source>
</evidence>
<proteinExistence type="inferred from homology"/>